<dbReference type="SUPFAM" id="SSF56645">
    <property type="entry name" value="Acyl-CoA dehydrogenase NM domain-like"/>
    <property type="match status" value="1"/>
</dbReference>
<evidence type="ECO:0000259" key="4">
    <source>
        <dbReference type="Pfam" id="PF08028"/>
    </source>
</evidence>
<evidence type="ECO:0000256" key="1">
    <source>
        <dbReference type="ARBA" id="ARBA00023002"/>
    </source>
</evidence>
<dbReference type="Gene3D" id="1.10.540.10">
    <property type="entry name" value="Acyl-CoA dehydrogenase/oxidase, N-terminal domain"/>
    <property type="match status" value="1"/>
</dbReference>
<comment type="caution">
    <text evidence="5">The sequence shown here is derived from an EMBL/GenBank/DDBJ whole genome shotgun (WGS) entry which is preliminary data.</text>
</comment>
<dbReference type="GO" id="GO:0050660">
    <property type="term" value="F:flavin adenine dinucleotide binding"/>
    <property type="evidence" value="ECO:0007669"/>
    <property type="project" value="InterPro"/>
</dbReference>
<dbReference type="InterPro" id="IPR037069">
    <property type="entry name" value="AcylCoA_DH/ox_N_sf"/>
</dbReference>
<evidence type="ECO:0000256" key="2">
    <source>
        <dbReference type="ARBA" id="ARBA00049661"/>
    </source>
</evidence>
<reference evidence="5 6" key="1">
    <citation type="submission" date="2019-06" db="EMBL/GenBank/DDBJ databases">
        <title>Sequencing the genomes of 1000 actinobacteria strains.</title>
        <authorList>
            <person name="Klenk H.-P."/>
        </authorList>
    </citation>
    <scope>NUCLEOTIDE SEQUENCE [LARGE SCALE GENOMIC DNA]</scope>
    <source>
        <strain evidence="5 6">DSM 25218</strain>
    </source>
</reference>
<dbReference type="GO" id="GO:0003995">
    <property type="term" value="F:acyl-CoA dehydrogenase activity"/>
    <property type="evidence" value="ECO:0007669"/>
    <property type="project" value="TreeGrafter"/>
</dbReference>
<dbReference type="Pfam" id="PF02771">
    <property type="entry name" value="Acyl-CoA_dh_N"/>
    <property type="match status" value="1"/>
</dbReference>
<dbReference type="GO" id="GO:0016712">
    <property type="term" value="F:oxidoreductase activity, acting on paired donors, with incorporation or reduction of molecular oxygen, reduced flavin or flavoprotein as one donor, and incorporation of one atom of oxygen"/>
    <property type="evidence" value="ECO:0007669"/>
    <property type="project" value="TreeGrafter"/>
</dbReference>
<feature type="domain" description="Acyl-CoA dehydrogenase/oxidase N-terminal" evidence="3">
    <location>
        <begin position="12"/>
        <end position="111"/>
    </location>
</feature>
<evidence type="ECO:0000313" key="5">
    <source>
        <dbReference type="EMBL" id="TQL68463.1"/>
    </source>
</evidence>
<dbReference type="CDD" id="cd01159">
    <property type="entry name" value="NcnH"/>
    <property type="match status" value="1"/>
</dbReference>
<proteinExistence type="inferred from homology"/>
<accession>A0A543A781</accession>
<dbReference type="InterPro" id="IPR013107">
    <property type="entry name" value="Acyl-CoA_DH_C"/>
</dbReference>
<keyword evidence="1" id="KW-0560">Oxidoreductase</keyword>
<dbReference type="SUPFAM" id="SSF47203">
    <property type="entry name" value="Acyl-CoA dehydrogenase C-terminal domain-like"/>
    <property type="match status" value="1"/>
</dbReference>
<dbReference type="Gene3D" id="1.20.140.10">
    <property type="entry name" value="Butyryl-CoA Dehydrogenase, subunit A, domain 3"/>
    <property type="match status" value="1"/>
</dbReference>
<dbReference type="InterPro" id="IPR046373">
    <property type="entry name" value="Acyl-CoA_Oxase/DH_mid-dom_sf"/>
</dbReference>
<dbReference type="InterPro" id="IPR054617">
    <property type="entry name" value="HsaA"/>
</dbReference>
<dbReference type="PANTHER" id="PTHR48083:SF19">
    <property type="entry name" value="FLAVIN-DEPENDENT MONOOXYGENASE, OXYGENASE SUBUNIT HSAA"/>
    <property type="match status" value="1"/>
</dbReference>
<evidence type="ECO:0000313" key="6">
    <source>
        <dbReference type="Proteomes" id="UP000320209"/>
    </source>
</evidence>
<organism evidence="5 6">
    <name type="scientific">Nocardioides albertanoniae</name>
    <dbReference type="NCBI Taxonomy" id="1175486"/>
    <lineage>
        <taxon>Bacteria</taxon>
        <taxon>Bacillati</taxon>
        <taxon>Actinomycetota</taxon>
        <taxon>Actinomycetes</taxon>
        <taxon>Propionibacteriales</taxon>
        <taxon>Nocardioidaceae</taxon>
        <taxon>Nocardioides</taxon>
    </lineage>
</organism>
<dbReference type="Gene3D" id="2.40.110.10">
    <property type="entry name" value="Butyryl-CoA Dehydrogenase, subunit A, domain 2"/>
    <property type="match status" value="1"/>
</dbReference>
<feature type="domain" description="Acyl-CoA dehydrogenase C-terminal" evidence="4">
    <location>
        <begin position="244"/>
        <end position="375"/>
    </location>
</feature>
<dbReference type="InterPro" id="IPR050741">
    <property type="entry name" value="Acyl-CoA_dehydrogenase"/>
</dbReference>
<dbReference type="PIRSF" id="PIRSF016578">
    <property type="entry name" value="HsaA"/>
    <property type="match status" value="1"/>
</dbReference>
<evidence type="ECO:0000259" key="3">
    <source>
        <dbReference type="Pfam" id="PF02771"/>
    </source>
</evidence>
<dbReference type="GO" id="GO:0033539">
    <property type="term" value="P:fatty acid beta-oxidation using acyl-CoA dehydrogenase"/>
    <property type="evidence" value="ECO:0007669"/>
    <property type="project" value="TreeGrafter"/>
</dbReference>
<dbReference type="NCBIfam" id="NF045629">
    <property type="entry name" value="monooxsub_HsaA"/>
    <property type="match status" value="1"/>
</dbReference>
<dbReference type="GO" id="GO:0005737">
    <property type="term" value="C:cytoplasm"/>
    <property type="evidence" value="ECO:0007669"/>
    <property type="project" value="TreeGrafter"/>
</dbReference>
<dbReference type="PANTHER" id="PTHR48083">
    <property type="entry name" value="MEDIUM-CHAIN SPECIFIC ACYL-COA DEHYDROGENASE, MITOCHONDRIAL-RELATED"/>
    <property type="match status" value="1"/>
</dbReference>
<dbReference type="InterPro" id="IPR009100">
    <property type="entry name" value="AcylCoA_DH/oxidase_NM_dom_sf"/>
</dbReference>
<protein>
    <submittedName>
        <fullName evidence="5">3-hydroxy-9,10-secoandrosta-1,3,5(10)-triene-9, 17-dione monooxygenase</fullName>
    </submittedName>
</protein>
<dbReference type="Proteomes" id="UP000320209">
    <property type="component" value="Unassembled WGS sequence"/>
</dbReference>
<keyword evidence="6" id="KW-1185">Reference proteome</keyword>
<sequence length="397" mass="43676">MSEETQRARKDTQAVKDGVQDLLPTIRERAEETERLRVVPESSVKELEEVGFFRLLQPTRFGGLEADPVDFYTCVRDIASACGSTGWVSSVLGVHPWQIALFDDEAQQAVWGEDTDTRVSSSYAPVGKAAITEGGFNLSGRWSFSSGCAHATWVLLGGLVFNHEGQVVDFRTFLVPRERYEIVDVWNVVGLAGTGSNDIVVEDVFVPETFTLSMAETGRCKGPGQAVNTSDLYKLQFHSLFTSTITTPIIGMARGAYEEHVTMQQNRVRASYGEKASLDPFAAVRVATASSDIDAAWALLMSNIREQQAYVARGEKIPITQRLRIRRDQVLGTQRAIDAIDLLFEASGGRALANGTPLQRAWRDAHAGRVHAANDPERALQMYGASEFGHKVDPGMY</sequence>
<dbReference type="InterPro" id="IPR013786">
    <property type="entry name" value="AcylCoA_DH/ox_N"/>
</dbReference>
<keyword evidence="5" id="KW-0503">Monooxygenase</keyword>
<dbReference type="InterPro" id="IPR036250">
    <property type="entry name" value="AcylCo_DH-like_C"/>
</dbReference>
<dbReference type="AlphaFoldDB" id="A0A543A781"/>
<name>A0A543A781_9ACTN</name>
<dbReference type="RefSeq" id="WP_246088071.1">
    <property type="nucleotide sequence ID" value="NZ_VFOV01000001.1"/>
</dbReference>
<comment type="similarity">
    <text evidence="2">Belongs to the HpaH/HsaA monooxygenase family.</text>
</comment>
<gene>
    <name evidence="5" type="ORF">FB381_2353</name>
</gene>
<dbReference type="EMBL" id="VFOV01000001">
    <property type="protein sequence ID" value="TQL68463.1"/>
    <property type="molecule type" value="Genomic_DNA"/>
</dbReference>
<dbReference type="Pfam" id="PF08028">
    <property type="entry name" value="Acyl-CoA_dh_2"/>
    <property type="match status" value="1"/>
</dbReference>